<organism evidence="2 3">
    <name type="scientific">Streptococcus rupicaprae</name>
    <dbReference type="NCBI Taxonomy" id="759619"/>
    <lineage>
        <taxon>Bacteria</taxon>
        <taxon>Bacillati</taxon>
        <taxon>Bacillota</taxon>
        <taxon>Bacilli</taxon>
        <taxon>Lactobacillales</taxon>
        <taxon>Streptococcaceae</taxon>
        <taxon>Streptococcus</taxon>
    </lineage>
</organism>
<dbReference type="PANTHER" id="PTHR33164">
    <property type="entry name" value="TRANSCRIPTIONAL REGULATOR, MARR FAMILY"/>
    <property type="match status" value="1"/>
</dbReference>
<proteinExistence type="predicted"/>
<accession>A0ABV2FI48</accession>
<dbReference type="SUPFAM" id="SSF46785">
    <property type="entry name" value="Winged helix' DNA-binding domain"/>
    <property type="match status" value="1"/>
</dbReference>
<dbReference type="RefSeq" id="WP_354365139.1">
    <property type="nucleotide sequence ID" value="NZ_JBEPLO010000011.1"/>
</dbReference>
<evidence type="ECO:0000259" key="1">
    <source>
        <dbReference type="PROSITE" id="PS50995"/>
    </source>
</evidence>
<protein>
    <submittedName>
        <fullName evidence="2">DNA-binding MarR family transcriptional regulator</fullName>
    </submittedName>
</protein>
<dbReference type="Pfam" id="PF12802">
    <property type="entry name" value="MarR_2"/>
    <property type="match status" value="1"/>
</dbReference>
<sequence length="152" mass="17606">METSMETIISLYQQVYERFSLLYFKQFDNDLVFSDKEYTYLQAIASRGHLTPSDFATLTHMTRAGATQTLNKFEKRGWISKEPSSTDKHSLTVSLTPDLERHFQVIDQQLSLVYQEFFGVLADDEQAQLRHILNKLARAPLPTQRGHHDLNP</sequence>
<feature type="domain" description="HTH marR-type" evidence="1">
    <location>
        <begin position="5"/>
        <end position="138"/>
    </location>
</feature>
<gene>
    <name evidence="2" type="ORF">ABID29_001225</name>
</gene>
<reference evidence="2 3" key="1">
    <citation type="submission" date="2024-06" db="EMBL/GenBank/DDBJ databases">
        <title>Genomic Encyclopedia of Type Strains, Phase IV (KMG-IV): sequencing the most valuable type-strain genomes for metagenomic binning, comparative biology and taxonomic classification.</title>
        <authorList>
            <person name="Goeker M."/>
        </authorList>
    </citation>
    <scope>NUCLEOTIDE SEQUENCE [LARGE SCALE GENOMIC DNA]</scope>
    <source>
        <strain evidence="2 3">DSM 28303</strain>
    </source>
</reference>
<dbReference type="GO" id="GO:0003677">
    <property type="term" value="F:DNA binding"/>
    <property type="evidence" value="ECO:0007669"/>
    <property type="project" value="UniProtKB-KW"/>
</dbReference>
<dbReference type="PROSITE" id="PS50995">
    <property type="entry name" value="HTH_MARR_2"/>
    <property type="match status" value="1"/>
</dbReference>
<dbReference type="PRINTS" id="PR00598">
    <property type="entry name" value="HTHMARR"/>
</dbReference>
<dbReference type="InterPro" id="IPR039422">
    <property type="entry name" value="MarR/SlyA-like"/>
</dbReference>
<dbReference type="InterPro" id="IPR036390">
    <property type="entry name" value="WH_DNA-bd_sf"/>
</dbReference>
<dbReference type="Gene3D" id="1.10.10.10">
    <property type="entry name" value="Winged helix-like DNA-binding domain superfamily/Winged helix DNA-binding domain"/>
    <property type="match status" value="1"/>
</dbReference>
<dbReference type="SMART" id="SM00347">
    <property type="entry name" value="HTH_MARR"/>
    <property type="match status" value="1"/>
</dbReference>
<evidence type="ECO:0000313" key="2">
    <source>
        <dbReference type="EMBL" id="MET3558110.1"/>
    </source>
</evidence>
<keyword evidence="2" id="KW-0238">DNA-binding</keyword>
<dbReference type="InterPro" id="IPR036388">
    <property type="entry name" value="WH-like_DNA-bd_sf"/>
</dbReference>
<keyword evidence="3" id="KW-1185">Reference proteome</keyword>
<evidence type="ECO:0000313" key="3">
    <source>
        <dbReference type="Proteomes" id="UP001549122"/>
    </source>
</evidence>
<dbReference type="PANTHER" id="PTHR33164:SF101">
    <property type="entry name" value="TRANSCRIPTIONAL REPRESSOR MPRA"/>
    <property type="match status" value="1"/>
</dbReference>
<name>A0ABV2FI48_9STRE</name>
<dbReference type="EMBL" id="JBEPLO010000011">
    <property type="protein sequence ID" value="MET3558110.1"/>
    <property type="molecule type" value="Genomic_DNA"/>
</dbReference>
<dbReference type="Proteomes" id="UP001549122">
    <property type="component" value="Unassembled WGS sequence"/>
</dbReference>
<dbReference type="InterPro" id="IPR000835">
    <property type="entry name" value="HTH_MarR-typ"/>
</dbReference>
<comment type="caution">
    <text evidence="2">The sequence shown here is derived from an EMBL/GenBank/DDBJ whole genome shotgun (WGS) entry which is preliminary data.</text>
</comment>